<dbReference type="EMBL" id="CM039439">
    <property type="protein sequence ID" value="KAI4297515.1"/>
    <property type="molecule type" value="Genomic_DNA"/>
</dbReference>
<reference evidence="1 2" key="1">
    <citation type="journal article" date="2022" name="DNA Res.">
        <title>Chromosomal-level genome assembly of the orchid tree Bauhinia variegata (Leguminosae; Cercidoideae) supports the allotetraploid origin hypothesis of Bauhinia.</title>
        <authorList>
            <person name="Zhong Y."/>
            <person name="Chen Y."/>
            <person name="Zheng D."/>
            <person name="Pang J."/>
            <person name="Liu Y."/>
            <person name="Luo S."/>
            <person name="Meng S."/>
            <person name="Qian L."/>
            <person name="Wei D."/>
            <person name="Dai S."/>
            <person name="Zhou R."/>
        </authorList>
    </citation>
    <scope>NUCLEOTIDE SEQUENCE [LARGE SCALE GENOMIC DNA]</scope>
    <source>
        <strain evidence="1">BV-YZ2020</strain>
    </source>
</reference>
<evidence type="ECO:0000313" key="2">
    <source>
        <dbReference type="Proteomes" id="UP000828941"/>
    </source>
</evidence>
<accession>A0ACB9KK62</accession>
<keyword evidence="2" id="KW-1185">Reference proteome</keyword>
<protein>
    <submittedName>
        <fullName evidence="1">Uncharacterized protein</fullName>
    </submittedName>
</protein>
<gene>
    <name evidence="1" type="ORF">L6164_037403</name>
</gene>
<name>A0ACB9KK62_BAUVA</name>
<proteinExistence type="predicted"/>
<organism evidence="1 2">
    <name type="scientific">Bauhinia variegata</name>
    <name type="common">Purple orchid tree</name>
    <name type="synonym">Phanera variegata</name>
    <dbReference type="NCBI Taxonomy" id="167791"/>
    <lineage>
        <taxon>Eukaryota</taxon>
        <taxon>Viridiplantae</taxon>
        <taxon>Streptophyta</taxon>
        <taxon>Embryophyta</taxon>
        <taxon>Tracheophyta</taxon>
        <taxon>Spermatophyta</taxon>
        <taxon>Magnoliopsida</taxon>
        <taxon>eudicotyledons</taxon>
        <taxon>Gunneridae</taxon>
        <taxon>Pentapetalae</taxon>
        <taxon>rosids</taxon>
        <taxon>fabids</taxon>
        <taxon>Fabales</taxon>
        <taxon>Fabaceae</taxon>
        <taxon>Cercidoideae</taxon>
        <taxon>Cercideae</taxon>
        <taxon>Bauhiniinae</taxon>
        <taxon>Bauhinia</taxon>
    </lineage>
</organism>
<evidence type="ECO:0000313" key="1">
    <source>
        <dbReference type="EMBL" id="KAI4297515.1"/>
    </source>
</evidence>
<dbReference type="Proteomes" id="UP000828941">
    <property type="component" value="Chromosome 14"/>
</dbReference>
<comment type="caution">
    <text evidence="1">The sequence shown here is derived from an EMBL/GenBank/DDBJ whole genome shotgun (WGS) entry which is preliminary data.</text>
</comment>
<sequence>MDATIESQDLKRQCSKYWNRERGSVSTGSASDVNKFIDGSTTASLSDLTTKDFSFNSIKLDGDNLLSEGTHHSFQEMKAMLQGFLKMASLDKLSTVHELFISNMLNVQCREMFLKLIEEMQKNMLIKKGLITILSDCG</sequence>